<feature type="domain" description="Phage-Barnase-EndoU-ColicinE5/D-RelE like nuclease 4" evidence="1">
    <location>
        <begin position="23"/>
        <end position="192"/>
    </location>
</feature>
<protein>
    <submittedName>
        <fullName evidence="2">PBECR4 domain-containing protein</fullName>
    </submittedName>
</protein>
<evidence type="ECO:0000313" key="3">
    <source>
        <dbReference type="Proteomes" id="UP001279681"/>
    </source>
</evidence>
<accession>A0ABU4WDX8</accession>
<gene>
    <name evidence="2" type="ORF">RFV38_12085</name>
</gene>
<comment type="caution">
    <text evidence="2">The sequence shown here is derived from an EMBL/GenBank/DDBJ whole genome shotgun (WGS) entry which is preliminary data.</text>
</comment>
<dbReference type="InterPro" id="IPR041420">
    <property type="entry name" value="PBECR4"/>
</dbReference>
<evidence type="ECO:0000259" key="1">
    <source>
        <dbReference type="Pfam" id="PF18813"/>
    </source>
</evidence>
<name>A0ABU4WDX8_9FUSO</name>
<dbReference type="Proteomes" id="UP001279681">
    <property type="component" value="Unassembled WGS sequence"/>
</dbReference>
<dbReference type="RefSeq" id="WP_320314574.1">
    <property type="nucleotide sequence ID" value="NZ_JAVIKH010000024.1"/>
</dbReference>
<proteinExistence type="predicted"/>
<keyword evidence="3" id="KW-1185">Reference proteome</keyword>
<evidence type="ECO:0000313" key="2">
    <source>
        <dbReference type="EMBL" id="MDX8337222.1"/>
    </source>
</evidence>
<reference evidence="3" key="1">
    <citation type="submission" date="2023-07" db="EMBL/GenBank/DDBJ databases">
        <authorList>
            <person name="Colorado M.A."/>
            <person name="Villamil L.M."/>
            <person name="Melo J.F."/>
            <person name="Rodriguez J.A."/>
            <person name="Ruiz R.Y."/>
        </authorList>
    </citation>
    <scope>NUCLEOTIDE SEQUENCE [LARGE SCALE GENOMIC DNA]</scope>
    <source>
        <strain evidence="3">C33</strain>
    </source>
</reference>
<dbReference type="EMBL" id="JAVIKH010000024">
    <property type="protein sequence ID" value="MDX8337222.1"/>
    <property type="molecule type" value="Genomic_DNA"/>
</dbReference>
<sequence>MPEQFLNTTKKVSKNKIDLKLFYSFYRDYICPYRYIYTLETGEIIEIKFEKNNFPHLLGLHKFKKVAAIDKAEEILAGIFEETITTKILKETDNTVFNVTADRLTYFPTLQTILDTSKTLIKFDPTKCIPTKVEADFFIYSEEIKVIVFLAIREINSKDNKIICCPVSFMVDRTDKFQKNKQKHIQIKTLKKESGID</sequence>
<organism evidence="2 3">
    <name type="scientific">Candidatus Cetobacterium colombiensis</name>
    <dbReference type="NCBI Taxonomy" id="3073100"/>
    <lineage>
        <taxon>Bacteria</taxon>
        <taxon>Fusobacteriati</taxon>
        <taxon>Fusobacteriota</taxon>
        <taxon>Fusobacteriia</taxon>
        <taxon>Fusobacteriales</taxon>
        <taxon>Fusobacteriaceae</taxon>
        <taxon>Cetobacterium</taxon>
    </lineage>
</organism>
<dbReference type="Pfam" id="PF18813">
    <property type="entry name" value="PBECR4"/>
    <property type="match status" value="1"/>
</dbReference>